<dbReference type="InterPro" id="IPR000577">
    <property type="entry name" value="Carb_kinase_FGGY"/>
</dbReference>
<protein>
    <recommendedName>
        <fullName evidence="8">Xylulose kinase</fullName>
    </recommendedName>
</protein>
<keyword evidence="7" id="KW-1185">Reference proteome</keyword>
<dbReference type="InterPro" id="IPR043129">
    <property type="entry name" value="ATPase_NBD"/>
</dbReference>
<sequence length="513" mass="57401">MEPIRKVSKKIEFEMKLSIGYDIGSSSIKGSLVDIESGTSLITDYYPKKEMKILSKEDGFAEQNVEEWWKNIQQVTQQIVYFIKEHGLSISNIASIGISYQMHGIVLIDSQGKVLRDAIIWCDSRGVSYGYDAEQKLGHDFCLKHLLNLPGNFTATKLAWIKEHEPEIFNRIYKVLLPGDYIAFRMTGKPTTTQSGLSECMLWDYKRQEISTEMMNWLGLRNDQLGDVVPTFGVQGKLIKEIANELGLVEDIPITYRAGDQPNNAFSLGVLNPGEIVSTAGTSGVVYGITELPLYDELSRINTFIHVNNSQFQPRNGILLCINGTGCLYSFIKKLLDSDYNIMDELAEQVPIGSDGLVILPFGNGSERMLQNSSIGCSIEHLNFNVHTKQHLIRASQEGIVFAFAYGIEQMRNMGMSITTIKACYTNMFQSELFVRTLSAVTNTTIELYQTDGSLGAALASAVGSGYFTSLNQALNSLKMVNKYTITKGESIEYCQAYSNWKQVLNEHLSHNY</sequence>
<evidence type="ECO:0000313" key="6">
    <source>
        <dbReference type="EMBL" id="GAB1222284.1"/>
    </source>
</evidence>
<dbReference type="Pfam" id="PF00370">
    <property type="entry name" value="FGGY_N"/>
    <property type="match status" value="1"/>
</dbReference>
<organism evidence="6 7">
    <name type="scientific">Entamoeba nuttalli</name>
    <dbReference type="NCBI Taxonomy" id="412467"/>
    <lineage>
        <taxon>Eukaryota</taxon>
        <taxon>Amoebozoa</taxon>
        <taxon>Evosea</taxon>
        <taxon>Archamoebae</taxon>
        <taxon>Mastigamoebida</taxon>
        <taxon>Entamoebidae</taxon>
        <taxon>Entamoeba</taxon>
    </lineage>
</organism>
<keyword evidence="3" id="KW-0418">Kinase</keyword>
<dbReference type="SUPFAM" id="SSF53067">
    <property type="entry name" value="Actin-like ATPase domain"/>
    <property type="match status" value="2"/>
</dbReference>
<comment type="similarity">
    <text evidence="1">Belongs to the FGGY kinase family.</text>
</comment>
<dbReference type="InterPro" id="IPR050406">
    <property type="entry name" value="FGGY_Carb_Kinase"/>
</dbReference>
<evidence type="ECO:0000256" key="1">
    <source>
        <dbReference type="ARBA" id="ARBA00009156"/>
    </source>
</evidence>
<dbReference type="Proteomes" id="UP001628156">
    <property type="component" value="Unassembled WGS sequence"/>
</dbReference>
<name>A0ABQ0DHH2_9EUKA</name>
<accession>A0ABQ0DHH2</accession>
<feature type="domain" description="Carbohydrate kinase FGGY C-terminal" evidence="5">
    <location>
        <begin position="278"/>
        <end position="463"/>
    </location>
</feature>
<dbReference type="InterPro" id="IPR018484">
    <property type="entry name" value="FGGY_N"/>
</dbReference>
<comment type="caution">
    <text evidence="6">The sequence shown here is derived from an EMBL/GenBank/DDBJ whole genome shotgun (WGS) entry which is preliminary data.</text>
</comment>
<dbReference type="Pfam" id="PF02782">
    <property type="entry name" value="FGGY_C"/>
    <property type="match status" value="1"/>
</dbReference>
<dbReference type="PANTHER" id="PTHR43095">
    <property type="entry name" value="SUGAR KINASE"/>
    <property type="match status" value="1"/>
</dbReference>
<dbReference type="Gene3D" id="3.30.420.40">
    <property type="match status" value="2"/>
</dbReference>
<proteinExistence type="inferred from homology"/>
<feature type="domain" description="Carbohydrate kinase FGGY N-terminal" evidence="4">
    <location>
        <begin position="19"/>
        <end position="265"/>
    </location>
</feature>
<evidence type="ECO:0000259" key="4">
    <source>
        <dbReference type="Pfam" id="PF00370"/>
    </source>
</evidence>
<evidence type="ECO:0000259" key="5">
    <source>
        <dbReference type="Pfam" id="PF02782"/>
    </source>
</evidence>
<dbReference type="EMBL" id="BAAFRS010000100">
    <property type="protein sequence ID" value="GAB1222284.1"/>
    <property type="molecule type" value="Genomic_DNA"/>
</dbReference>
<dbReference type="CDD" id="cd07809">
    <property type="entry name" value="ASKHA_NBD_FGGY_BaXK-like"/>
    <property type="match status" value="1"/>
</dbReference>
<dbReference type="PIRSF" id="PIRSF000538">
    <property type="entry name" value="GlpK"/>
    <property type="match status" value="1"/>
</dbReference>
<evidence type="ECO:0000256" key="2">
    <source>
        <dbReference type="ARBA" id="ARBA00022679"/>
    </source>
</evidence>
<dbReference type="InterPro" id="IPR018485">
    <property type="entry name" value="FGGY_C"/>
</dbReference>
<evidence type="ECO:0000313" key="7">
    <source>
        <dbReference type="Proteomes" id="UP001628156"/>
    </source>
</evidence>
<evidence type="ECO:0008006" key="8">
    <source>
        <dbReference type="Google" id="ProtNLM"/>
    </source>
</evidence>
<reference evidence="6 7" key="1">
    <citation type="journal article" date="2019" name="PLoS Negl. Trop. Dis.">
        <title>Whole genome sequencing of Entamoeba nuttalli reveals mammalian host-related molecular signatures and a novel octapeptide-repeat surface protein.</title>
        <authorList>
            <person name="Tanaka M."/>
            <person name="Makiuchi T."/>
            <person name="Komiyama T."/>
            <person name="Shiina T."/>
            <person name="Osaki K."/>
            <person name="Tachibana H."/>
        </authorList>
    </citation>
    <scope>NUCLEOTIDE SEQUENCE [LARGE SCALE GENOMIC DNA]</scope>
    <source>
        <strain evidence="6 7">P19-061405</strain>
    </source>
</reference>
<gene>
    <name evidence="6" type="ORF">ENUP19_0100G0033</name>
</gene>
<dbReference type="PANTHER" id="PTHR43095:SF5">
    <property type="entry name" value="XYLULOSE KINASE"/>
    <property type="match status" value="1"/>
</dbReference>
<evidence type="ECO:0000256" key="3">
    <source>
        <dbReference type="ARBA" id="ARBA00022777"/>
    </source>
</evidence>
<keyword evidence="2" id="KW-0808">Transferase</keyword>